<dbReference type="GO" id="GO:0005524">
    <property type="term" value="F:ATP binding"/>
    <property type="evidence" value="ECO:0007669"/>
    <property type="project" value="UniProtKB-UniRule"/>
</dbReference>
<evidence type="ECO:0000256" key="10">
    <source>
        <dbReference type="RuleBase" id="RU000577"/>
    </source>
</evidence>
<name>A0A238YW36_9BACT</name>
<keyword evidence="7 8" id="KW-0238">DNA-binding</keyword>
<dbReference type="AlphaFoldDB" id="A0A238YW36"/>
<dbReference type="SUPFAM" id="SSF52540">
    <property type="entry name" value="P-loop containing nucleoside triphosphate hydrolases"/>
    <property type="match status" value="1"/>
</dbReference>
<dbReference type="InterPro" id="IPR013159">
    <property type="entry name" value="DnaA_C"/>
</dbReference>
<dbReference type="Gene3D" id="1.10.8.60">
    <property type="match status" value="1"/>
</dbReference>
<evidence type="ECO:0000256" key="7">
    <source>
        <dbReference type="ARBA" id="ARBA00023125"/>
    </source>
</evidence>
<evidence type="ECO:0000256" key="2">
    <source>
        <dbReference type="ARBA" id="ARBA00022490"/>
    </source>
</evidence>
<comment type="subunit">
    <text evidence="8">Oligomerizes as a right-handed, spiral filament on DNA at oriC.</text>
</comment>
<dbReference type="SMART" id="SM00382">
    <property type="entry name" value="AAA"/>
    <property type="match status" value="1"/>
</dbReference>
<dbReference type="NCBIfam" id="TIGR00362">
    <property type="entry name" value="DnaA"/>
    <property type="match status" value="1"/>
</dbReference>
<evidence type="ECO:0000256" key="3">
    <source>
        <dbReference type="ARBA" id="ARBA00022705"/>
    </source>
</evidence>
<feature type="region of interest" description="Domain III, AAA+ region" evidence="8">
    <location>
        <begin position="110"/>
        <end position="326"/>
    </location>
</feature>
<feature type="binding site" evidence="8">
    <location>
        <position position="158"/>
    </location>
    <ligand>
        <name>ATP</name>
        <dbReference type="ChEBI" id="CHEBI:30616"/>
    </ligand>
</feature>
<dbReference type="PANTHER" id="PTHR30050">
    <property type="entry name" value="CHROMOSOMAL REPLICATION INITIATOR PROTEIN DNAA"/>
    <property type="match status" value="1"/>
</dbReference>
<evidence type="ECO:0000256" key="8">
    <source>
        <dbReference type="HAMAP-Rule" id="MF_00377"/>
    </source>
</evidence>
<dbReference type="HAMAP" id="MF_00377">
    <property type="entry name" value="DnaA_bact"/>
    <property type="match status" value="1"/>
</dbReference>
<dbReference type="CDD" id="cd00009">
    <property type="entry name" value="AAA"/>
    <property type="match status" value="1"/>
</dbReference>
<comment type="caution">
    <text evidence="8">Lacks conserved residue(s) required for the propagation of feature annotation.</text>
</comment>
<feature type="domain" description="Chromosomal replication initiator DnaA C-terminal" evidence="13">
    <location>
        <begin position="361"/>
        <end position="430"/>
    </location>
</feature>
<feature type="binding site" evidence="8">
    <location>
        <position position="154"/>
    </location>
    <ligand>
        <name>ATP</name>
        <dbReference type="ChEBI" id="CHEBI:30616"/>
    </ligand>
</feature>
<dbReference type="InterPro" id="IPR024633">
    <property type="entry name" value="DnaA_N_dom"/>
</dbReference>
<feature type="region of interest" description="Domain IV, binds dsDNA" evidence="8">
    <location>
        <begin position="327"/>
        <end position="459"/>
    </location>
</feature>
<dbReference type="GO" id="GO:0008289">
    <property type="term" value="F:lipid binding"/>
    <property type="evidence" value="ECO:0007669"/>
    <property type="project" value="UniProtKB-KW"/>
</dbReference>
<evidence type="ECO:0000256" key="9">
    <source>
        <dbReference type="NCBIfam" id="TIGR00362"/>
    </source>
</evidence>
<dbReference type="InterPro" id="IPR020591">
    <property type="entry name" value="Chromosome_initiator_DnaA-like"/>
</dbReference>
<proteinExistence type="inferred from homology"/>
<feature type="domain" description="AAA+ ATPase" evidence="12">
    <location>
        <begin position="143"/>
        <end position="271"/>
    </location>
</feature>
<dbReference type="EMBL" id="FZOB01000005">
    <property type="protein sequence ID" value="SNR75355.1"/>
    <property type="molecule type" value="Genomic_DNA"/>
</dbReference>
<feature type="binding site" evidence="8">
    <location>
        <position position="157"/>
    </location>
    <ligand>
        <name>ATP</name>
        <dbReference type="ChEBI" id="CHEBI:30616"/>
    </ligand>
</feature>
<comment type="function">
    <text evidence="8 10">Plays an essential role in the initiation and regulation of chromosomal replication. ATP-DnaA binds to the origin of replication (oriC) to initiate formation of the DNA replication initiation complex once per cell cycle. Binds the DnaA box (a 9 base pair repeat at the origin) and separates the double-stranded (ds)DNA. Forms a right-handed helical filament on oriC DNA; dsDNA binds to the exterior of the filament while single-stranded (ss)DNA is stabiized in the filament's interior. The ATP-DnaA-oriC complex binds and stabilizes one strand of the AT-rich DNA unwinding element (DUE), permitting loading of DNA polymerase. After initiation quickly degrades to an ADP-DnaA complex that is not apt for DNA replication. Binds acidic phospholipids.</text>
</comment>
<dbReference type="GO" id="GO:0006270">
    <property type="term" value="P:DNA replication initiation"/>
    <property type="evidence" value="ECO:0007669"/>
    <property type="project" value="UniProtKB-UniRule"/>
</dbReference>
<dbReference type="InterPro" id="IPR003593">
    <property type="entry name" value="AAA+_ATPase"/>
</dbReference>
<evidence type="ECO:0000259" key="13">
    <source>
        <dbReference type="SMART" id="SM00760"/>
    </source>
</evidence>
<dbReference type="PRINTS" id="PR00051">
    <property type="entry name" value="DNAA"/>
</dbReference>
<accession>A0A238YW36</accession>
<dbReference type="GO" id="GO:0005737">
    <property type="term" value="C:cytoplasm"/>
    <property type="evidence" value="ECO:0007669"/>
    <property type="project" value="UniProtKB-SubCell"/>
</dbReference>
<dbReference type="InterPro" id="IPR038454">
    <property type="entry name" value="DnaA_N_sf"/>
</dbReference>
<dbReference type="CDD" id="cd06571">
    <property type="entry name" value="Bac_DnaA_C"/>
    <property type="match status" value="1"/>
</dbReference>
<keyword evidence="3 8" id="KW-0235">DNA replication</keyword>
<dbReference type="SUPFAM" id="SSF48295">
    <property type="entry name" value="TrpR-like"/>
    <property type="match status" value="1"/>
</dbReference>
<keyword evidence="5 8" id="KW-0067">ATP-binding</keyword>
<dbReference type="InterPro" id="IPR010921">
    <property type="entry name" value="Trp_repressor/repl_initiator"/>
</dbReference>
<comment type="similarity">
    <text evidence="1 8 11">Belongs to the DnaA family.</text>
</comment>
<evidence type="ECO:0000256" key="5">
    <source>
        <dbReference type="ARBA" id="ARBA00022840"/>
    </source>
</evidence>
<evidence type="ECO:0000259" key="12">
    <source>
        <dbReference type="SMART" id="SM00382"/>
    </source>
</evidence>
<dbReference type="GO" id="GO:0006275">
    <property type="term" value="P:regulation of DNA replication"/>
    <property type="evidence" value="ECO:0007669"/>
    <property type="project" value="UniProtKB-UniRule"/>
</dbReference>
<dbReference type="InterPro" id="IPR001957">
    <property type="entry name" value="Chromosome_initiator_DnaA"/>
</dbReference>
<dbReference type="InterPro" id="IPR027417">
    <property type="entry name" value="P-loop_NTPase"/>
</dbReference>
<keyword evidence="6 8" id="KW-0446">Lipid-binding</keyword>
<dbReference type="Gene3D" id="1.10.1750.10">
    <property type="match status" value="1"/>
</dbReference>
<reference evidence="15" key="1">
    <citation type="submission" date="2017-06" db="EMBL/GenBank/DDBJ databases">
        <authorList>
            <person name="Varghese N."/>
            <person name="Submissions S."/>
        </authorList>
    </citation>
    <scope>NUCLEOTIDE SEQUENCE [LARGE SCALE GENOMIC DNA]</scope>
    <source>
        <strain evidence="15">DSM 15668</strain>
    </source>
</reference>
<evidence type="ECO:0000256" key="1">
    <source>
        <dbReference type="ARBA" id="ARBA00006583"/>
    </source>
</evidence>
<dbReference type="GO" id="GO:0005886">
    <property type="term" value="C:plasma membrane"/>
    <property type="evidence" value="ECO:0007669"/>
    <property type="project" value="TreeGrafter"/>
</dbReference>
<protein>
    <recommendedName>
        <fullName evidence="8 9">Chromosomal replication initiator protein DnaA</fullName>
    </recommendedName>
</protein>
<dbReference type="PANTHER" id="PTHR30050:SF2">
    <property type="entry name" value="CHROMOSOMAL REPLICATION INITIATOR PROTEIN DNAA"/>
    <property type="match status" value="1"/>
</dbReference>
<feature type="region of interest" description="Domain I, interacts with DnaA modulators" evidence="8">
    <location>
        <begin position="1"/>
        <end position="89"/>
    </location>
</feature>
<dbReference type="SMART" id="SM00760">
    <property type="entry name" value="Bac_DnaA_C"/>
    <property type="match status" value="1"/>
</dbReference>
<comment type="domain">
    <text evidence="8">Domain I is involved in oligomerization and binding regulators, domain II is flexibile and of varying length in different bacteria, domain III forms the AAA+ region, while domain IV binds dsDNA.</text>
</comment>
<keyword evidence="4 8" id="KW-0547">Nucleotide-binding</keyword>
<organism evidence="14 15">
    <name type="scientific">Desulfurobacterium atlanticum</name>
    <dbReference type="NCBI Taxonomy" id="240169"/>
    <lineage>
        <taxon>Bacteria</taxon>
        <taxon>Pseudomonadati</taxon>
        <taxon>Aquificota</taxon>
        <taxon>Aquificia</taxon>
        <taxon>Desulfurobacteriales</taxon>
        <taxon>Desulfurobacteriaceae</taxon>
        <taxon>Desulfurobacterium</taxon>
    </lineage>
</organism>
<keyword evidence="2 8" id="KW-0963">Cytoplasm</keyword>
<sequence>MNSWGGIKVKAVWDKCLNELKKSIKPHEYKTWIKDLEFISVSGNRLTLKAKDNITKEFVEKRYLPLIQNVVGKNFGKPLKISIVLQEKASKGVMLELNLSTKKAPKIESNLNPKYTFENFIVGSSNQFAHAAAIAVAENPGKAYNPLFIYGGVGLGKTHLMQAIGNFVKEHFPSKTVVYVTTESFMNDLIDSLRNDRMTQFREKYRTVDILLIDDIQFISGKDRTQIEFFHTFNALYDSGKQVVLTSDRPPKDIPMLTERLRSRFEWGLIADIQPPDFETRIAILRRKAEDEGIEVSDEVLKLIASRIKSNIRQLEGTLLKLKAKAQLEGKPLDAELVRTTLSIEPGNSTSVSESFSETLPVDEIKKAVSQIMNVKIEDLDGNSRKKQIALARQIAMYLCKKLGNYSYPKIAAAFNRSDHTTAMHAYNRIKELREKDAQIQSLLYEIEGVLTRSVDSAL</sequence>
<dbReference type="InterPro" id="IPR013317">
    <property type="entry name" value="DnaA_dom"/>
</dbReference>
<comment type="subcellular location">
    <subcellularLocation>
        <location evidence="8">Cytoplasm</location>
    </subcellularLocation>
</comment>
<feature type="binding site" evidence="8">
    <location>
        <position position="156"/>
    </location>
    <ligand>
        <name>ATP</name>
        <dbReference type="ChEBI" id="CHEBI:30616"/>
    </ligand>
</feature>
<dbReference type="Pfam" id="PF00308">
    <property type="entry name" value="Bac_DnaA"/>
    <property type="match status" value="1"/>
</dbReference>
<gene>
    <name evidence="8" type="primary">dnaA</name>
    <name evidence="14" type="ORF">SAMN06265340_10554</name>
</gene>
<evidence type="ECO:0000256" key="4">
    <source>
        <dbReference type="ARBA" id="ARBA00022741"/>
    </source>
</evidence>
<dbReference type="Gene3D" id="3.40.50.300">
    <property type="entry name" value="P-loop containing nucleotide triphosphate hydrolases"/>
    <property type="match status" value="1"/>
</dbReference>
<dbReference type="FunFam" id="3.40.50.300:FF:000150">
    <property type="entry name" value="Chromosomal replication initiator protein DnaA"/>
    <property type="match status" value="1"/>
</dbReference>
<keyword evidence="15" id="KW-1185">Reference proteome</keyword>
<evidence type="ECO:0000256" key="6">
    <source>
        <dbReference type="ARBA" id="ARBA00023121"/>
    </source>
</evidence>
<dbReference type="Pfam" id="PF08299">
    <property type="entry name" value="Bac_DnaA_C"/>
    <property type="match status" value="1"/>
</dbReference>
<evidence type="ECO:0000313" key="14">
    <source>
        <dbReference type="EMBL" id="SNR75355.1"/>
    </source>
</evidence>
<dbReference type="GO" id="GO:0003688">
    <property type="term" value="F:DNA replication origin binding"/>
    <property type="evidence" value="ECO:0007669"/>
    <property type="project" value="UniProtKB-UniRule"/>
</dbReference>
<dbReference type="Gene3D" id="3.30.300.180">
    <property type="match status" value="1"/>
</dbReference>
<evidence type="ECO:0000313" key="15">
    <source>
        <dbReference type="Proteomes" id="UP000198405"/>
    </source>
</evidence>
<dbReference type="Pfam" id="PF11638">
    <property type="entry name" value="DnaA_N"/>
    <property type="match status" value="1"/>
</dbReference>
<dbReference type="Proteomes" id="UP000198405">
    <property type="component" value="Unassembled WGS sequence"/>
</dbReference>
<evidence type="ECO:0000256" key="11">
    <source>
        <dbReference type="RuleBase" id="RU004227"/>
    </source>
</evidence>